<dbReference type="OrthoDB" id="206724at2759"/>
<evidence type="ECO:0000313" key="1">
    <source>
        <dbReference type="EMBL" id="EFX60196.1"/>
    </source>
</evidence>
<dbReference type="AlphaFoldDB" id="E9I734"/>
<dbReference type="InParanoid" id="E9I734"/>
<dbReference type="KEGG" id="dpx:DAPPUDRAFT_344798"/>
<organism evidence="1 2">
    <name type="scientific">Daphnia pulex</name>
    <name type="common">Water flea</name>
    <dbReference type="NCBI Taxonomy" id="6669"/>
    <lineage>
        <taxon>Eukaryota</taxon>
        <taxon>Metazoa</taxon>
        <taxon>Ecdysozoa</taxon>
        <taxon>Arthropoda</taxon>
        <taxon>Crustacea</taxon>
        <taxon>Branchiopoda</taxon>
        <taxon>Diplostraca</taxon>
        <taxon>Cladocera</taxon>
        <taxon>Anomopoda</taxon>
        <taxon>Daphniidae</taxon>
        <taxon>Daphnia</taxon>
    </lineage>
</organism>
<keyword evidence="2" id="KW-1185">Reference proteome</keyword>
<protein>
    <submittedName>
        <fullName evidence="1">Uncharacterized protein</fullName>
    </submittedName>
</protein>
<dbReference type="EMBL" id="GL736902">
    <property type="protein sequence ID" value="EFX60196.1"/>
    <property type="molecule type" value="Genomic_DNA"/>
</dbReference>
<dbReference type="Proteomes" id="UP000000305">
    <property type="component" value="Unassembled WGS sequence"/>
</dbReference>
<proteinExistence type="predicted"/>
<feature type="non-terminal residue" evidence="1">
    <location>
        <position position="1"/>
    </location>
</feature>
<accession>E9I734</accession>
<dbReference type="eggNOG" id="ENOG502T0B4">
    <property type="taxonomic scope" value="Eukaryota"/>
</dbReference>
<dbReference type="HOGENOM" id="CLU_2984914_0_0_1"/>
<dbReference type="Gene3D" id="3.30.450.200">
    <property type="match status" value="1"/>
</dbReference>
<name>E9I734_DAPPU</name>
<evidence type="ECO:0000313" key="2">
    <source>
        <dbReference type="Proteomes" id="UP000000305"/>
    </source>
</evidence>
<gene>
    <name evidence="1" type="ORF">DAPPUDRAFT_344798</name>
</gene>
<reference evidence="1 2" key="1">
    <citation type="journal article" date="2011" name="Science">
        <title>The ecoresponsive genome of Daphnia pulex.</title>
        <authorList>
            <person name="Colbourne J.K."/>
            <person name="Pfrender M.E."/>
            <person name="Gilbert D."/>
            <person name="Thomas W.K."/>
            <person name="Tucker A."/>
            <person name="Oakley T.H."/>
            <person name="Tokishita S."/>
            <person name="Aerts A."/>
            <person name="Arnold G.J."/>
            <person name="Basu M.K."/>
            <person name="Bauer D.J."/>
            <person name="Caceres C.E."/>
            <person name="Carmel L."/>
            <person name="Casola C."/>
            <person name="Choi J.H."/>
            <person name="Detter J.C."/>
            <person name="Dong Q."/>
            <person name="Dusheyko S."/>
            <person name="Eads B.D."/>
            <person name="Frohlich T."/>
            <person name="Geiler-Samerotte K.A."/>
            <person name="Gerlach D."/>
            <person name="Hatcher P."/>
            <person name="Jogdeo S."/>
            <person name="Krijgsveld J."/>
            <person name="Kriventseva E.V."/>
            <person name="Kultz D."/>
            <person name="Laforsch C."/>
            <person name="Lindquist E."/>
            <person name="Lopez J."/>
            <person name="Manak J.R."/>
            <person name="Muller J."/>
            <person name="Pangilinan J."/>
            <person name="Patwardhan R.P."/>
            <person name="Pitluck S."/>
            <person name="Pritham E.J."/>
            <person name="Rechtsteiner A."/>
            <person name="Rho M."/>
            <person name="Rogozin I.B."/>
            <person name="Sakarya O."/>
            <person name="Salamov A."/>
            <person name="Schaack S."/>
            <person name="Shapiro H."/>
            <person name="Shiga Y."/>
            <person name="Skalitzky C."/>
            <person name="Smith Z."/>
            <person name="Souvorov A."/>
            <person name="Sung W."/>
            <person name="Tang Z."/>
            <person name="Tsuchiya D."/>
            <person name="Tu H."/>
            <person name="Vos H."/>
            <person name="Wang M."/>
            <person name="Wolf Y.I."/>
            <person name="Yamagata H."/>
            <person name="Yamada T."/>
            <person name="Ye Y."/>
            <person name="Shaw J.R."/>
            <person name="Andrews J."/>
            <person name="Crease T.J."/>
            <person name="Tang H."/>
            <person name="Lucas S.M."/>
            <person name="Robertson H.M."/>
            <person name="Bork P."/>
            <person name="Koonin E.V."/>
            <person name="Zdobnov E.M."/>
            <person name="Grigoriev I.V."/>
            <person name="Lynch M."/>
            <person name="Boore J.L."/>
        </authorList>
    </citation>
    <scope>NUCLEOTIDE SEQUENCE [LARGE SCALE GENOMIC DNA]</scope>
</reference>
<sequence>MGSRLRNDVKHLIECFCEIVSPETSNKQPWVVQKFPENFKDDEMLKQVSLFAFPCDVP</sequence>
<dbReference type="STRING" id="6669.E9I734"/>